<dbReference type="PATRIC" id="fig|1045858.4.peg.2023"/>
<dbReference type="OrthoDB" id="361668at2"/>
<gene>
    <name evidence="3" type="ordered locus">Bint_2020</name>
</gene>
<evidence type="ECO:0000256" key="1">
    <source>
        <dbReference type="SAM" id="MobiDB-lite"/>
    </source>
</evidence>
<proteinExistence type="predicted"/>
<evidence type="ECO:0000313" key="3">
    <source>
        <dbReference type="EMBL" id="AEM22636.1"/>
    </source>
</evidence>
<evidence type="ECO:0000313" key="4">
    <source>
        <dbReference type="Proteomes" id="UP000008522"/>
    </source>
</evidence>
<keyword evidence="4" id="KW-1185">Reference proteome</keyword>
<feature type="region of interest" description="Disordered" evidence="1">
    <location>
        <begin position="29"/>
        <end position="55"/>
    </location>
</feature>
<dbReference type="InterPro" id="IPR026906">
    <property type="entry name" value="LRR_5"/>
</dbReference>
<dbReference type="PROSITE" id="PS51257">
    <property type="entry name" value="PROKAR_LIPOPROTEIN"/>
    <property type="match status" value="1"/>
</dbReference>
<sequence length="397" mass="44259">MNIKKLLSILFICIMFVVSMTSCNNRVNDPTQNAGGNDSGNNGNDNGNNNNGQIEPTVININLNEKIDDATLTEKFANSKNQYNKYQLSIVGDVTAEDLKTLNLFLGGKYAKGEYTLPLILDFKKANFENNTINDFGKSFGIYLEKITFPDTLRTIGKKVFEDVENLKELNLPDSLISIGDLSFSDIASLERLVIPDSVMSIGNVVFTRTYFIKELKLSKSLRTVGFSSINLSYDATAVLDEINLPNLTYVDASGLSGIKTKKLVLPETLIYVGPRALDISTSEMIKNELRIPKSLKRIEEYSFYGTDVIYLYDTIEHIDMTYSTKAVVYYGTDPNKTVTGGGIYAYDYSVALYLPNVKVGDPNANPAIWETFLLDKSRGYKFLPQNIHFGTEPAQN</sequence>
<dbReference type="AlphaFoldDB" id="G0EKY0"/>
<dbReference type="Pfam" id="PF13306">
    <property type="entry name" value="LRR_5"/>
    <property type="match status" value="2"/>
</dbReference>
<reference evidence="3 4" key="1">
    <citation type="journal article" date="2011" name="BMC Genomics">
        <title>Complete genome sequence of Brachyspira intermedia reveals unique genomic features in Brachyspira species and phage-mediated horizontal gene transfer.</title>
        <authorList>
            <person name="Hafstrom T."/>
            <person name="Jansson D.S."/>
            <person name="Segerman B."/>
        </authorList>
    </citation>
    <scope>NUCLEOTIDE SEQUENCE [LARGE SCALE GENOMIC DNA]</scope>
    <source>
        <strain evidence="4">ATCC 51140 / PWS/A</strain>
    </source>
</reference>
<feature type="chain" id="PRO_5003398782" description="Lipoprotein" evidence="2">
    <location>
        <begin position="21"/>
        <end position="397"/>
    </location>
</feature>
<dbReference type="InterPro" id="IPR032675">
    <property type="entry name" value="LRR_dom_sf"/>
</dbReference>
<dbReference type="Gene3D" id="3.80.10.10">
    <property type="entry name" value="Ribonuclease Inhibitor"/>
    <property type="match status" value="1"/>
</dbReference>
<feature type="signal peptide" evidence="2">
    <location>
        <begin position="1"/>
        <end position="20"/>
    </location>
</feature>
<dbReference type="RefSeq" id="WP_014488454.1">
    <property type="nucleotide sequence ID" value="NC_017243.1"/>
</dbReference>
<dbReference type="GeneID" id="44970539"/>
<evidence type="ECO:0000256" key="2">
    <source>
        <dbReference type="SAM" id="SignalP"/>
    </source>
</evidence>
<accession>G0EKY0</accession>
<dbReference type="Proteomes" id="UP000008522">
    <property type="component" value="Chromosome"/>
</dbReference>
<dbReference type="HOGENOM" id="CLU_693834_0_0_12"/>
<evidence type="ECO:0008006" key="5">
    <source>
        <dbReference type="Google" id="ProtNLM"/>
    </source>
</evidence>
<dbReference type="EMBL" id="CP002874">
    <property type="protein sequence ID" value="AEM22636.1"/>
    <property type="molecule type" value="Genomic_DNA"/>
</dbReference>
<keyword evidence="2" id="KW-0732">Signal</keyword>
<dbReference type="eggNOG" id="COG4886">
    <property type="taxonomic scope" value="Bacteria"/>
</dbReference>
<dbReference type="SUPFAM" id="SSF52058">
    <property type="entry name" value="L domain-like"/>
    <property type="match status" value="1"/>
</dbReference>
<name>G0EKY0_BRAIP</name>
<dbReference type="KEGG" id="bip:Bint_2020"/>
<organism evidence="3 4">
    <name type="scientific">Brachyspira intermedia (strain ATCC 51140 / PWS/A)</name>
    <name type="common">Serpulina intermedia</name>
    <dbReference type="NCBI Taxonomy" id="1045858"/>
    <lineage>
        <taxon>Bacteria</taxon>
        <taxon>Pseudomonadati</taxon>
        <taxon>Spirochaetota</taxon>
        <taxon>Spirochaetia</taxon>
        <taxon>Brachyspirales</taxon>
        <taxon>Brachyspiraceae</taxon>
        <taxon>Brachyspira</taxon>
    </lineage>
</organism>
<protein>
    <recommendedName>
        <fullName evidence="5">Lipoprotein</fullName>
    </recommendedName>
</protein>
<feature type="compositionally biased region" description="Low complexity" evidence="1">
    <location>
        <begin position="33"/>
        <end position="52"/>
    </location>
</feature>